<dbReference type="AlphaFoldDB" id="A0A5A7P0R3"/>
<evidence type="ECO:0000313" key="2">
    <source>
        <dbReference type="Proteomes" id="UP000325081"/>
    </source>
</evidence>
<name>A0A5A7P0R3_STRAF</name>
<gene>
    <name evidence="1" type="ORF">STAS_01986</name>
</gene>
<accession>A0A5A7P0R3</accession>
<protein>
    <submittedName>
        <fullName evidence="1">4-hydroxy-3-methylbut-2-enyl diphosphatereductase</fullName>
    </submittedName>
</protein>
<proteinExistence type="predicted"/>
<evidence type="ECO:0000313" key="1">
    <source>
        <dbReference type="EMBL" id="GER26342.1"/>
    </source>
</evidence>
<keyword evidence="2" id="KW-1185">Reference proteome</keyword>
<dbReference type="Proteomes" id="UP000325081">
    <property type="component" value="Unassembled WGS sequence"/>
</dbReference>
<organism evidence="1 2">
    <name type="scientific">Striga asiatica</name>
    <name type="common">Asiatic witchweed</name>
    <name type="synonym">Buchnera asiatica</name>
    <dbReference type="NCBI Taxonomy" id="4170"/>
    <lineage>
        <taxon>Eukaryota</taxon>
        <taxon>Viridiplantae</taxon>
        <taxon>Streptophyta</taxon>
        <taxon>Embryophyta</taxon>
        <taxon>Tracheophyta</taxon>
        <taxon>Spermatophyta</taxon>
        <taxon>Magnoliopsida</taxon>
        <taxon>eudicotyledons</taxon>
        <taxon>Gunneridae</taxon>
        <taxon>Pentapetalae</taxon>
        <taxon>asterids</taxon>
        <taxon>lamiids</taxon>
        <taxon>Lamiales</taxon>
        <taxon>Orobanchaceae</taxon>
        <taxon>Buchnereae</taxon>
        <taxon>Striga</taxon>
    </lineage>
</organism>
<sequence>MFSSFFWECDRPSIFKAEILTEDRKYICPVAKLPRPELAAALFLRSSVEAEEAGFNFDVRPRVLRVEIESLVACFHEFTVTNDLVTEKRVQGHLLYLVWAWAQPEPEEVASNYGRRMIMT</sequence>
<dbReference type="EMBL" id="BKCP01001002">
    <property type="protein sequence ID" value="GER26342.1"/>
    <property type="molecule type" value="Genomic_DNA"/>
</dbReference>
<dbReference type="OrthoDB" id="10625926at2759"/>
<comment type="caution">
    <text evidence="1">The sequence shown here is derived from an EMBL/GenBank/DDBJ whole genome shotgun (WGS) entry which is preliminary data.</text>
</comment>
<reference evidence="2" key="1">
    <citation type="journal article" date="2019" name="Curr. Biol.">
        <title>Genome Sequence of Striga asiatica Provides Insight into the Evolution of Plant Parasitism.</title>
        <authorList>
            <person name="Yoshida S."/>
            <person name="Kim S."/>
            <person name="Wafula E.K."/>
            <person name="Tanskanen J."/>
            <person name="Kim Y.M."/>
            <person name="Honaas L."/>
            <person name="Yang Z."/>
            <person name="Spallek T."/>
            <person name="Conn C.E."/>
            <person name="Ichihashi Y."/>
            <person name="Cheong K."/>
            <person name="Cui S."/>
            <person name="Der J.P."/>
            <person name="Gundlach H."/>
            <person name="Jiao Y."/>
            <person name="Hori C."/>
            <person name="Ishida J.K."/>
            <person name="Kasahara H."/>
            <person name="Kiba T."/>
            <person name="Kim M.S."/>
            <person name="Koo N."/>
            <person name="Laohavisit A."/>
            <person name="Lee Y.H."/>
            <person name="Lumba S."/>
            <person name="McCourt P."/>
            <person name="Mortimer J.C."/>
            <person name="Mutuku J.M."/>
            <person name="Nomura T."/>
            <person name="Sasaki-Sekimoto Y."/>
            <person name="Seto Y."/>
            <person name="Wang Y."/>
            <person name="Wakatake T."/>
            <person name="Sakakibara H."/>
            <person name="Demura T."/>
            <person name="Yamaguchi S."/>
            <person name="Yoneyama K."/>
            <person name="Manabe R.I."/>
            <person name="Nelson D.C."/>
            <person name="Schulman A.H."/>
            <person name="Timko M.P."/>
            <person name="dePamphilis C.W."/>
            <person name="Choi D."/>
            <person name="Shirasu K."/>
        </authorList>
    </citation>
    <scope>NUCLEOTIDE SEQUENCE [LARGE SCALE GENOMIC DNA]</scope>
    <source>
        <strain evidence="2">cv. UVA1</strain>
    </source>
</reference>